<evidence type="ECO:0008006" key="3">
    <source>
        <dbReference type="Google" id="ProtNLM"/>
    </source>
</evidence>
<evidence type="ECO:0000313" key="1">
    <source>
        <dbReference type="EMBL" id="QBZ71740.1"/>
    </source>
</evidence>
<protein>
    <recommendedName>
        <fullName evidence="3">RecA</fullName>
    </recommendedName>
</protein>
<dbReference type="GeneID" id="77608982"/>
<dbReference type="KEGG" id="vg:77608982"/>
<proteinExistence type="predicted"/>
<evidence type="ECO:0000313" key="2">
    <source>
        <dbReference type="Proteomes" id="UP000503152"/>
    </source>
</evidence>
<reference evidence="1 2" key="1">
    <citation type="submission" date="2019-02" db="EMBL/GenBank/DDBJ databases">
        <title>Novel Pseudomonas phage from tap water.</title>
        <authorList>
            <person name="Petrzik K."/>
            <person name="Koloniuk I."/>
            <person name="Lukavsky J."/>
        </authorList>
    </citation>
    <scope>NUCLEOTIDE SEQUENCE [LARGE SCALE GENOMIC DNA]</scope>
</reference>
<dbReference type="Pfam" id="PF13479">
    <property type="entry name" value="AAA_24"/>
    <property type="match status" value="1"/>
</dbReference>
<dbReference type="Proteomes" id="UP000503152">
    <property type="component" value="Segment"/>
</dbReference>
<dbReference type="EMBL" id="MK574078">
    <property type="protein sequence ID" value="QBZ71740.1"/>
    <property type="molecule type" value="Genomic_DNA"/>
</dbReference>
<sequence length="238" mass="26733">MNQSQLKPASQLAKRYGVKSTIFGGPGSGKTPLMNTAPRPVLLVTEPGMLSMRSSTIPAWEAYTPALITEFFEWFMKSREAANFDTLGIDSISNIAEIILIDELNKVKHGMKAYGNMSERVMKICNDLYYMPQKHIAMIAKQALVENGRQTVLIGGEITYDPIMQKRPFFPGKDLNVKIPHLFDNVFHLSEVNMPGYPKPVRALRTREIPEIFARDRLGNLAEFEPPDLSAVFAKAMQ</sequence>
<accession>A0A6G5QAW7</accession>
<dbReference type="RefSeq" id="YP_010597328.1">
    <property type="nucleotide sequence ID" value="NC_069740.1"/>
</dbReference>
<keyword evidence="2" id="KW-1185">Reference proteome</keyword>
<name>A0A6G5QAW7_9CAUD</name>
<organism evidence="1 2">
    <name type="scientific">Pseudomonas phage KP1</name>
    <dbReference type="NCBI Taxonomy" id="2562463"/>
    <lineage>
        <taxon>Viruses</taxon>
        <taxon>Duplodnaviria</taxon>
        <taxon>Heunggongvirae</taxon>
        <taxon>Uroviricota</taxon>
        <taxon>Caudoviricetes</taxon>
        <taxon>Jondennisvirinae</taxon>
        <taxon>Kipunavirus</taxon>
        <taxon>Kipunavirus KP1</taxon>
    </lineage>
</organism>